<sequence length="275" mass="31053">MFQKSMFFPLLLFATIVAVSAETKLVWEENFDGDSLDRSKFTCETGTGKEGWGNKELQYYTDRTQNARVENGHLIIEARRENYGGSDFTSARIITKGLMEFKYGTLEARIKIPSQTKGLWPAFGVIGANMGEVKWPDCGHIVILEAGSAEAIAENAVNKKIGGAAHWENKEMYNTVYKADEDLTADFHTYTLKWNEKFMSASIDGKKEYFKMDIPSHFKIFQKPFFVILTLAVGGKYPNITESSGIDANFPAYMEIDYIKLYQSPGNELHVKGQK</sequence>
<accession>A0AC34F3J5</accession>
<evidence type="ECO:0000313" key="1">
    <source>
        <dbReference type="Proteomes" id="UP000887579"/>
    </source>
</evidence>
<protein>
    <submittedName>
        <fullName evidence="2">GH16 domain-containing protein</fullName>
    </submittedName>
</protein>
<dbReference type="WBParaSite" id="ES5_v2.g11472.t1">
    <property type="protein sequence ID" value="ES5_v2.g11472.t1"/>
    <property type="gene ID" value="ES5_v2.g11472"/>
</dbReference>
<evidence type="ECO:0000313" key="2">
    <source>
        <dbReference type="WBParaSite" id="ES5_v2.g11472.t1"/>
    </source>
</evidence>
<dbReference type="Proteomes" id="UP000887579">
    <property type="component" value="Unplaced"/>
</dbReference>
<proteinExistence type="predicted"/>
<organism evidence="1 2">
    <name type="scientific">Panagrolaimus sp. ES5</name>
    <dbReference type="NCBI Taxonomy" id="591445"/>
    <lineage>
        <taxon>Eukaryota</taxon>
        <taxon>Metazoa</taxon>
        <taxon>Ecdysozoa</taxon>
        <taxon>Nematoda</taxon>
        <taxon>Chromadorea</taxon>
        <taxon>Rhabditida</taxon>
        <taxon>Tylenchina</taxon>
        <taxon>Panagrolaimomorpha</taxon>
        <taxon>Panagrolaimoidea</taxon>
        <taxon>Panagrolaimidae</taxon>
        <taxon>Panagrolaimus</taxon>
    </lineage>
</organism>
<name>A0AC34F3J5_9BILA</name>
<reference evidence="2" key="1">
    <citation type="submission" date="2022-11" db="UniProtKB">
        <authorList>
            <consortium name="WormBaseParasite"/>
        </authorList>
    </citation>
    <scope>IDENTIFICATION</scope>
</reference>